<accession>A0ABP9KQR2</accession>
<evidence type="ECO:0000259" key="13">
    <source>
        <dbReference type="PROSITE" id="PS50975"/>
    </source>
</evidence>
<dbReference type="Gene3D" id="2.40.50.100">
    <property type="match status" value="1"/>
</dbReference>
<keyword evidence="5" id="KW-0436">Ligase</keyword>
<comment type="similarity">
    <text evidence="3">Belongs to the AccD/PCCB family.</text>
</comment>
<dbReference type="SMART" id="SM00878">
    <property type="entry name" value="Biotin_carb_C"/>
    <property type="match status" value="1"/>
</dbReference>
<dbReference type="InterPro" id="IPR005482">
    <property type="entry name" value="Biotin_COase_C"/>
</dbReference>
<dbReference type="InterPro" id="IPR011761">
    <property type="entry name" value="ATP-grasp"/>
</dbReference>
<evidence type="ECO:0000256" key="8">
    <source>
        <dbReference type="ARBA" id="ARBA00023267"/>
    </source>
</evidence>
<dbReference type="Proteomes" id="UP001500603">
    <property type="component" value="Unassembled WGS sequence"/>
</dbReference>
<dbReference type="InterPro" id="IPR011763">
    <property type="entry name" value="COA_CT_C"/>
</dbReference>
<keyword evidence="9" id="KW-0511">Multifunctional enzyme</keyword>
<evidence type="ECO:0000259" key="12">
    <source>
        <dbReference type="PROSITE" id="PS50968"/>
    </source>
</evidence>
<evidence type="ECO:0000256" key="6">
    <source>
        <dbReference type="ARBA" id="ARBA00022741"/>
    </source>
</evidence>
<dbReference type="InterPro" id="IPR001882">
    <property type="entry name" value="Biotin_BS"/>
</dbReference>
<dbReference type="PROSITE" id="PS50989">
    <property type="entry name" value="COA_CT_CTER"/>
    <property type="match status" value="1"/>
</dbReference>
<dbReference type="PROSITE" id="PS50979">
    <property type="entry name" value="BC"/>
    <property type="match status" value="1"/>
</dbReference>
<evidence type="ECO:0000259" key="15">
    <source>
        <dbReference type="PROSITE" id="PS50980"/>
    </source>
</evidence>
<evidence type="ECO:0000313" key="17">
    <source>
        <dbReference type="EMBL" id="GAA5063758.1"/>
    </source>
</evidence>
<evidence type="ECO:0000259" key="14">
    <source>
        <dbReference type="PROSITE" id="PS50979"/>
    </source>
</evidence>
<dbReference type="InterPro" id="IPR011762">
    <property type="entry name" value="COA_CT_N"/>
</dbReference>
<dbReference type="InterPro" id="IPR011053">
    <property type="entry name" value="Single_hybrid_motif"/>
</dbReference>
<evidence type="ECO:0000256" key="7">
    <source>
        <dbReference type="ARBA" id="ARBA00022840"/>
    </source>
</evidence>
<dbReference type="InterPro" id="IPR029045">
    <property type="entry name" value="ClpP/crotonase-like_dom_sf"/>
</dbReference>
<dbReference type="InterPro" id="IPR016185">
    <property type="entry name" value="PreATP-grasp_dom_sf"/>
</dbReference>
<comment type="caution">
    <text evidence="17">The sequence shown here is derived from an EMBL/GenBank/DDBJ whole genome shotgun (WGS) entry which is preliminary data.</text>
</comment>
<sequence length="1060" mass="113005">MTGLLVANRGEVALRIMRTATARGLPTVAVYSEDDSDSAHVALADTAVALPGVGPSAYLNAERICAAALSAGATIVHPGYGFLSESAELAQACATTGLTFVGPDAATLRLLGDKSSTRELAERCHVPVLPATSGATTKATAHEFARSLGAGAVIVKASAGGGGRGMRIVEDLEDLDRAIDRCRSEAERGFGVPDIYVEAYLPRARHIEVQVAGDGGGSPIHLFDRDCTAQRRHQKMVEIAPARWLPESTRTALFDAALTLAAEVSLRGLATFEFLVDADDLDRWYFIEANPRLQVEHGITEQITGVDLVGLQLDLADHRTLAQLCLSPETLGAPLGIAIEARITGVPGAEGTRQLAEVRFPAGEHLRVESHLRRGSRVGTEYDPLLAKIIVHHENGDFDATAEQLYEALAEVRLDHLDTDLSTLRWLLSSNDFRLGRSTTRTIDEYLAAAVPATMPESRHRRIEVRAPATGTVVALSARAGSTVDRGEVLATVEAMKMETDLRAPVSGRVVSVEVATGDSVSALTVLAVLEPNSQQPEQDSIVETVDHPATRADLDDLTARHHRTLDDARAEAVDRRHRSGKRTARQNVRDLFDSEDFHEYGPLVIAAQRLRKTVEELESATPADGVVTAFGTVGGRRTAALAYDYTVLAGTQGLQGHKKAERMFELAGRRGTPVVVFAEGGGGRPGDTDDMSRATRMDLGTFVAFGRLNGVVPTVGIASGRCFAGNAALVGLCDLVIATRDATVGLGGPAMVEGGGLGSFAPEDIGPVSVQEPNGVIDVLVDDEAEAVAITRRYLAYFGAPATTWSTPDQRPLRHLVPERRNRPFDIRTVIDTLADAGSVLELRRAFAPGLVTALVRIEGRATGVIANDGRCAGGTLGSAEADKMARFLQLCEAHALPVVSLCDTAGFLVGPDAEQTATVRHVARLFVVAPALTVPFCTVIVRKAYGLGGQAMAGGSFRVPDAIVAWPTGELGAMGPEGAVTLGFRRELAAITDAAERESRYREHLAQFERHGKAVNAASVFEIDDVIDPASTRSWIAAVVSQQRPDRSALVRRRIDTW</sequence>
<dbReference type="InterPro" id="IPR000089">
    <property type="entry name" value="Biotin_lipoyl"/>
</dbReference>
<evidence type="ECO:0000259" key="16">
    <source>
        <dbReference type="PROSITE" id="PS50989"/>
    </source>
</evidence>
<dbReference type="Pfam" id="PF00289">
    <property type="entry name" value="Biotin_carb_N"/>
    <property type="match status" value="1"/>
</dbReference>
<dbReference type="Gene3D" id="3.90.226.10">
    <property type="entry name" value="2-enoyl-CoA Hydratase, Chain A, domain 1"/>
    <property type="match status" value="2"/>
</dbReference>
<keyword evidence="17" id="KW-0670">Pyruvate</keyword>
<dbReference type="InterPro" id="IPR050856">
    <property type="entry name" value="Biotin_carboxylase_complex"/>
</dbReference>
<gene>
    <name evidence="17" type="ORF">GCM10023318_48890</name>
</gene>
<evidence type="ECO:0000256" key="9">
    <source>
        <dbReference type="ARBA" id="ARBA00023268"/>
    </source>
</evidence>
<dbReference type="PROSITE" id="PS00867">
    <property type="entry name" value="CPSASE_2"/>
    <property type="match status" value="1"/>
</dbReference>
<dbReference type="Pfam" id="PF01039">
    <property type="entry name" value="Carboxyl_trans"/>
    <property type="match status" value="1"/>
</dbReference>
<dbReference type="InterPro" id="IPR034733">
    <property type="entry name" value="AcCoA_carboxyl_beta"/>
</dbReference>
<proteinExistence type="inferred from homology"/>
<evidence type="ECO:0000256" key="1">
    <source>
        <dbReference type="ARBA" id="ARBA00001953"/>
    </source>
</evidence>
<dbReference type="CDD" id="cd06850">
    <property type="entry name" value="biotinyl_domain"/>
    <property type="match status" value="1"/>
</dbReference>
<comment type="catalytic activity">
    <reaction evidence="10">
        <text>N(6)-biotinyl-L-lysyl-[protein] + hydrogencarbonate + ATP = N(6)-carboxybiotinyl-L-lysyl-[protein] + ADP + phosphate + H(+)</text>
        <dbReference type="Rhea" id="RHEA:13501"/>
        <dbReference type="Rhea" id="RHEA-COMP:10505"/>
        <dbReference type="Rhea" id="RHEA-COMP:10506"/>
        <dbReference type="ChEBI" id="CHEBI:15378"/>
        <dbReference type="ChEBI" id="CHEBI:17544"/>
        <dbReference type="ChEBI" id="CHEBI:30616"/>
        <dbReference type="ChEBI" id="CHEBI:43474"/>
        <dbReference type="ChEBI" id="CHEBI:83144"/>
        <dbReference type="ChEBI" id="CHEBI:83145"/>
        <dbReference type="ChEBI" id="CHEBI:456216"/>
        <dbReference type="EC" id="6.3.4.14"/>
    </reaction>
    <physiologicalReaction direction="left-to-right" evidence="10">
        <dbReference type="Rhea" id="RHEA:13502"/>
    </physiologicalReaction>
</comment>
<dbReference type="PROSITE" id="PS50980">
    <property type="entry name" value="COA_CT_NTER"/>
    <property type="match status" value="1"/>
</dbReference>
<dbReference type="PROSITE" id="PS50968">
    <property type="entry name" value="BIOTINYL_LIPOYL"/>
    <property type="match status" value="1"/>
</dbReference>
<dbReference type="InterPro" id="IPR011764">
    <property type="entry name" value="Biotin_carboxylation_dom"/>
</dbReference>
<dbReference type="EC" id="6.4.1.2" evidence="4"/>
<keyword evidence="8" id="KW-0092">Biotin</keyword>
<protein>
    <recommendedName>
        <fullName evidence="4">acetyl-CoA carboxylase</fullName>
        <ecNumber evidence="4">6.4.1.2</ecNumber>
    </recommendedName>
</protein>
<dbReference type="Pfam" id="PF02786">
    <property type="entry name" value="CPSase_L_D2"/>
    <property type="match status" value="1"/>
</dbReference>
<dbReference type="PROSITE" id="PS00188">
    <property type="entry name" value="BIOTIN"/>
    <property type="match status" value="1"/>
</dbReference>
<evidence type="ECO:0000256" key="2">
    <source>
        <dbReference type="ARBA" id="ARBA00004956"/>
    </source>
</evidence>
<feature type="domain" description="Biotin carboxylation" evidence="14">
    <location>
        <begin position="1"/>
        <end position="448"/>
    </location>
</feature>
<dbReference type="SUPFAM" id="SSF56059">
    <property type="entry name" value="Glutathione synthetase ATP-binding domain-like"/>
    <property type="match status" value="1"/>
</dbReference>
<keyword evidence="6 11" id="KW-0547">Nucleotide-binding</keyword>
<comment type="cofactor">
    <cofactor evidence="1">
        <name>biotin</name>
        <dbReference type="ChEBI" id="CHEBI:57586"/>
    </cofactor>
</comment>
<dbReference type="EMBL" id="BAABJM010000005">
    <property type="protein sequence ID" value="GAA5063758.1"/>
    <property type="molecule type" value="Genomic_DNA"/>
</dbReference>
<dbReference type="PROSITE" id="PS50975">
    <property type="entry name" value="ATP_GRASP"/>
    <property type="match status" value="1"/>
</dbReference>
<dbReference type="InterPro" id="IPR011054">
    <property type="entry name" value="Rudment_hybrid_motif"/>
</dbReference>
<comment type="pathway">
    <text evidence="2">Lipid metabolism; malonyl-CoA biosynthesis; malonyl-CoA from acetyl-CoA: step 1/1.</text>
</comment>
<dbReference type="Pfam" id="PF02785">
    <property type="entry name" value="Biotin_carb_C"/>
    <property type="match status" value="1"/>
</dbReference>
<feature type="domain" description="CoA carboxyltransferase N-terminal" evidence="15">
    <location>
        <begin position="549"/>
        <end position="811"/>
    </location>
</feature>
<evidence type="ECO:0000256" key="11">
    <source>
        <dbReference type="PROSITE-ProRule" id="PRU00409"/>
    </source>
</evidence>
<organism evidence="17 18">
    <name type="scientific">Nocardia callitridis</name>
    <dbReference type="NCBI Taxonomy" id="648753"/>
    <lineage>
        <taxon>Bacteria</taxon>
        <taxon>Bacillati</taxon>
        <taxon>Actinomycetota</taxon>
        <taxon>Actinomycetes</taxon>
        <taxon>Mycobacteriales</taxon>
        <taxon>Nocardiaceae</taxon>
        <taxon>Nocardia</taxon>
    </lineage>
</organism>
<dbReference type="Pfam" id="PF00364">
    <property type="entry name" value="Biotin_lipoyl"/>
    <property type="match status" value="1"/>
</dbReference>
<dbReference type="Gene3D" id="3.30.470.20">
    <property type="entry name" value="ATP-grasp fold, B domain"/>
    <property type="match status" value="1"/>
</dbReference>
<reference evidence="18" key="1">
    <citation type="journal article" date="2019" name="Int. J. Syst. Evol. Microbiol.">
        <title>The Global Catalogue of Microorganisms (GCM) 10K type strain sequencing project: providing services to taxonomists for standard genome sequencing and annotation.</title>
        <authorList>
            <consortium name="The Broad Institute Genomics Platform"/>
            <consortium name="The Broad Institute Genome Sequencing Center for Infectious Disease"/>
            <person name="Wu L."/>
            <person name="Ma J."/>
        </authorList>
    </citation>
    <scope>NUCLEOTIDE SEQUENCE [LARGE SCALE GENOMIC DNA]</scope>
    <source>
        <strain evidence="18">JCM 18298</strain>
    </source>
</reference>
<dbReference type="InterPro" id="IPR005479">
    <property type="entry name" value="CPAse_ATP-bd"/>
</dbReference>
<dbReference type="SUPFAM" id="SSF51230">
    <property type="entry name" value="Single hybrid motif"/>
    <property type="match status" value="1"/>
</dbReference>
<dbReference type="InterPro" id="IPR005481">
    <property type="entry name" value="BC-like_N"/>
</dbReference>
<dbReference type="SUPFAM" id="SSF52096">
    <property type="entry name" value="ClpP/crotonase"/>
    <property type="match status" value="2"/>
</dbReference>
<evidence type="ECO:0000256" key="5">
    <source>
        <dbReference type="ARBA" id="ARBA00022598"/>
    </source>
</evidence>
<evidence type="ECO:0000256" key="4">
    <source>
        <dbReference type="ARBA" id="ARBA00013058"/>
    </source>
</evidence>
<dbReference type="RefSeq" id="WP_345498163.1">
    <property type="nucleotide sequence ID" value="NZ_BAABJM010000005.1"/>
</dbReference>
<dbReference type="PANTHER" id="PTHR18866">
    <property type="entry name" value="CARBOXYLASE:PYRUVATE/ACETYL-COA/PROPIONYL-COA CARBOXYLASE"/>
    <property type="match status" value="1"/>
</dbReference>
<keyword evidence="18" id="KW-1185">Reference proteome</keyword>
<evidence type="ECO:0000256" key="3">
    <source>
        <dbReference type="ARBA" id="ARBA00006102"/>
    </source>
</evidence>
<keyword evidence="7 11" id="KW-0067">ATP-binding</keyword>
<evidence type="ECO:0000256" key="10">
    <source>
        <dbReference type="ARBA" id="ARBA00048501"/>
    </source>
</evidence>
<feature type="domain" description="ATP-grasp" evidence="13">
    <location>
        <begin position="118"/>
        <end position="317"/>
    </location>
</feature>
<feature type="domain" description="Lipoyl-binding" evidence="12">
    <location>
        <begin position="450"/>
        <end position="531"/>
    </location>
</feature>
<feature type="domain" description="CoA carboxyltransferase C-terminal" evidence="16">
    <location>
        <begin position="809"/>
        <end position="1048"/>
    </location>
</feature>
<dbReference type="SUPFAM" id="SSF51246">
    <property type="entry name" value="Rudiment single hybrid motif"/>
    <property type="match status" value="1"/>
</dbReference>
<name>A0ABP9KQR2_9NOCA</name>
<dbReference type="PANTHER" id="PTHR18866:SF128">
    <property type="entry name" value="UREA AMIDOLYASE"/>
    <property type="match status" value="1"/>
</dbReference>
<evidence type="ECO:0000313" key="18">
    <source>
        <dbReference type="Proteomes" id="UP001500603"/>
    </source>
</evidence>
<dbReference type="SUPFAM" id="SSF52440">
    <property type="entry name" value="PreATP-grasp domain"/>
    <property type="match status" value="1"/>
</dbReference>